<dbReference type="Proteomes" id="UP000019222">
    <property type="component" value="Chromosome"/>
</dbReference>
<protein>
    <submittedName>
        <fullName evidence="1">Dethiobiotin synthetase</fullName>
    </submittedName>
</protein>
<dbReference type="InterPro" id="IPR027417">
    <property type="entry name" value="P-loop_NTPase"/>
</dbReference>
<dbReference type="InterPro" id="IPR004472">
    <property type="entry name" value="DTB_synth_BioD"/>
</dbReference>
<accession>W5Y1A9</accession>
<dbReference type="CDD" id="cd03109">
    <property type="entry name" value="DTBS"/>
    <property type="match status" value="1"/>
</dbReference>
<dbReference type="PANTHER" id="PTHR43210:SF5">
    <property type="entry name" value="DETHIOBIOTIN SYNTHETASE"/>
    <property type="match status" value="1"/>
</dbReference>
<dbReference type="AlphaFoldDB" id="W5Y1A9"/>
<dbReference type="eggNOG" id="COG0132">
    <property type="taxonomic scope" value="Bacteria"/>
</dbReference>
<dbReference type="HOGENOM" id="CLU_072551_1_1_11"/>
<keyword evidence="2" id="KW-1185">Reference proteome</keyword>
<gene>
    <name evidence="1" type="ORF">B843_06720</name>
</gene>
<evidence type="ECO:0000313" key="2">
    <source>
        <dbReference type="Proteomes" id="UP000019222"/>
    </source>
</evidence>
<evidence type="ECO:0000313" key="1">
    <source>
        <dbReference type="EMBL" id="AHI22729.1"/>
    </source>
</evidence>
<dbReference type="EMBL" id="CP004353">
    <property type="protein sequence ID" value="AHI22729.1"/>
    <property type="molecule type" value="Genomic_DNA"/>
</dbReference>
<sequence length="210" mass="21316">MAMGGKVAVGIVVVAGLSSGVGKTTAAAALVRVLRDRGNDEVIPVKVARLAQRPMEGDIGTIEKLTGVKGLDFSAEPDPISRVKELSDQGKMVVVEGSGGLSVILRDNMTIADIAAKLDAPLVVVSGMAPGAVSLAVQAVQFARSCGARVIGVLGGKLPAGADLRTRLILMEVSKATGVPFIGSLNDGVGSLAGEAFAEATKTIFLPEDL</sequence>
<dbReference type="Gene3D" id="3.40.50.300">
    <property type="entry name" value="P-loop containing nucleotide triphosphate hydrolases"/>
    <property type="match status" value="2"/>
</dbReference>
<dbReference type="GO" id="GO:0005524">
    <property type="term" value="F:ATP binding"/>
    <property type="evidence" value="ECO:0007669"/>
    <property type="project" value="InterPro"/>
</dbReference>
<reference evidence="1 2" key="1">
    <citation type="submission" date="2013-02" db="EMBL/GenBank/DDBJ databases">
        <title>The complete genome sequence of Corynebacterium vitaeruminis DSM 20294.</title>
        <authorList>
            <person name="Ruckert C."/>
            <person name="Albersmeier A."/>
            <person name="Kalinowski J."/>
        </authorList>
    </citation>
    <scope>NUCLEOTIDE SEQUENCE [LARGE SCALE GENOMIC DNA]</scope>
    <source>
        <strain evidence="2">ATCC 10234</strain>
    </source>
</reference>
<dbReference type="STRING" id="1224164.B843_06720"/>
<dbReference type="GO" id="GO:0005829">
    <property type="term" value="C:cytosol"/>
    <property type="evidence" value="ECO:0007669"/>
    <property type="project" value="TreeGrafter"/>
</dbReference>
<dbReference type="GO" id="GO:0004141">
    <property type="term" value="F:dethiobiotin synthase activity"/>
    <property type="evidence" value="ECO:0007669"/>
    <property type="project" value="InterPro"/>
</dbReference>
<organism evidence="1 2">
    <name type="scientific">Corynebacterium vitaeruminis DSM 20294</name>
    <dbReference type="NCBI Taxonomy" id="1224164"/>
    <lineage>
        <taxon>Bacteria</taxon>
        <taxon>Bacillati</taxon>
        <taxon>Actinomycetota</taxon>
        <taxon>Actinomycetes</taxon>
        <taxon>Mycobacteriales</taxon>
        <taxon>Corynebacteriaceae</taxon>
        <taxon>Corynebacterium</taxon>
    </lineage>
</organism>
<dbReference type="GO" id="GO:0000287">
    <property type="term" value="F:magnesium ion binding"/>
    <property type="evidence" value="ECO:0007669"/>
    <property type="project" value="InterPro"/>
</dbReference>
<dbReference type="PATRIC" id="fig|1224164.3.peg.1344"/>
<name>W5Y1A9_9CORY</name>
<dbReference type="GO" id="GO:0009102">
    <property type="term" value="P:biotin biosynthetic process"/>
    <property type="evidence" value="ECO:0007669"/>
    <property type="project" value="InterPro"/>
</dbReference>
<dbReference type="SUPFAM" id="SSF52540">
    <property type="entry name" value="P-loop containing nucleoside triphosphate hydrolases"/>
    <property type="match status" value="1"/>
</dbReference>
<dbReference type="KEGG" id="cvt:B843_06720"/>
<dbReference type="PANTHER" id="PTHR43210">
    <property type="entry name" value="DETHIOBIOTIN SYNTHETASE"/>
    <property type="match status" value="1"/>
</dbReference>
<dbReference type="Pfam" id="PF13500">
    <property type="entry name" value="AAA_26"/>
    <property type="match status" value="1"/>
</dbReference>
<proteinExistence type="predicted"/>